<evidence type="ECO:0000313" key="3">
    <source>
        <dbReference type="Proteomes" id="UP000501802"/>
    </source>
</evidence>
<name>A0A6G9ARF8_9BACT</name>
<evidence type="ECO:0000256" key="1">
    <source>
        <dbReference type="SAM" id="Phobius"/>
    </source>
</evidence>
<keyword evidence="1" id="KW-0812">Transmembrane</keyword>
<feature type="transmembrane region" description="Helical" evidence="1">
    <location>
        <begin position="80"/>
        <end position="99"/>
    </location>
</feature>
<dbReference type="RefSeq" id="WP_167212366.1">
    <property type="nucleotide sequence ID" value="NZ_CP050063.1"/>
</dbReference>
<reference evidence="2 3" key="1">
    <citation type="submission" date="2020-03" db="EMBL/GenBank/DDBJ databases">
        <authorList>
            <person name="Kim M.K."/>
        </authorList>
    </citation>
    <scope>NUCLEOTIDE SEQUENCE [LARGE SCALE GENOMIC DNA]</scope>
    <source>
        <strain evidence="2 3">BT328</strain>
    </source>
</reference>
<dbReference type="KEGG" id="spib:G8759_21770"/>
<dbReference type="PANTHER" id="PTHR36974">
    <property type="entry name" value="MEMBRANE PROTEIN-RELATED"/>
    <property type="match status" value="1"/>
</dbReference>
<dbReference type="Proteomes" id="UP000501802">
    <property type="component" value="Chromosome"/>
</dbReference>
<keyword evidence="3" id="KW-1185">Reference proteome</keyword>
<dbReference type="EMBL" id="CP050063">
    <property type="protein sequence ID" value="QIP15061.1"/>
    <property type="molecule type" value="Genomic_DNA"/>
</dbReference>
<evidence type="ECO:0008006" key="4">
    <source>
        <dbReference type="Google" id="ProtNLM"/>
    </source>
</evidence>
<organism evidence="2 3">
    <name type="scientific">Spirosoma aureum</name>
    <dbReference type="NCBI Taxonomy" id="2692134"/>
    <lineage>
        <taxon>Bacteria</taxon>
        <taxon>Pseudomonadati</taxon>
        <taxon>Bacteroidota</taxon>
        <taxon>Cytophagia</taxon>
        <taxon>Cytophagales</taxon>
        <taxon>Cytophagaceae</taxon>
        <taxon>Spirosoma</taxon>
    </lineage>
</organism>
<protein>
    <recommendedName>
        <fullName evidence="4">DoxX family membrane protein</fullName>
    </recommendedName>
</protein>
<gene>
    <name evidence="2" type="ORF">G8759_21770</name>
</gene>
<keyword evidence="1" id="KW-1133">Transmembrane helix</keyword>
<accession>A0A6G9ARF8</accession>
<feature type="transmembrane region" description="Helical" evidence="1">
    <location>
        <begin position="119"/>
        <end position="138"/>
    </location>
</feature>
<dbReference type="AlphaFoldDB" id="A0A6G9ARF8"/>
<feature type="transmembrane region" description="Helical" evidence="1">
    <location>
        <begin position="16"/>
        <end position="35"/>
    </location>
</feature>
<dbReference type="PANTHER" id="PTHR36974:SF1">
    <property type="entry name" value="DOXX FAMILY MEMBRANE PROTEIN"/>
    <property type="match status" value="1"/>
</dbReference>
<sequence>MPTTNNTQQTTIAQHIGRIVLGLALSFAGTSHLSWSRDEFQAQVPNWIPINSDLVVILSGLVEITLGLSLLLWSRQRVVTGWVVAAFFVLIFPGNIAQLVNHTNAFHLNTDLARTVRLFFQPLLVIWALWSTGAWKAWRSRKQLTH</sequence>
<proteinExistence type="predicted"/>
<evidence type="ECO:0000313" key="2">
    <source>
        <dbReference type="EMBL" id="QIP15061.1"/>
    </source>
</evidence>
<keyword evidence="1" id="KW-0472">Membrane</keyword>
<feature type="transmembrane region" description="Helical" evidence="1">
    <location>
        <begin position="55"/>
        <end position="73"/>
    </location>
</feature>